<gene>
    <name evidence="2" type="ORF">HCZ30_09520</name>
</gene>
<name>A0ABX0W1A4_9RHOB</name>
<comment type="caution">
    <text evidence="2">The sequence shown here is derived from an EMBL/GenBank/DDBJ whole genome shotgun (WGS) entry which is preliminary data.</text>
</comment>
<dbReference type="Proteomes" id="UP000709466">
    <property type="component" value="Unassembled WGS sequence"/>
</dbReference>
<accession>A0ABX0W1A4</accession>
<evidence type="ECO:0000259" key="1">
    <source>
        <dbReference type="Pfam" id="PF09356"/>
    </source>
</evidence>
<evidence type="ECO:0000313" key="2">
    <source>
        <dbReference type="EMBL" id="NIY72673.1"/>
    </source>
</evidence>
<dbReference type="Pfam" id="PF09356">
    <property type="entry name" value="Phage_BR0599"/>
    <property type="match status" value="1"/>
</dbReference>
<protein>
    <submittedName>
        <fullName evidence="2">DUF2163 domain-containing protein</fullName>
    </submittedName>
</protein>
<dbReference type="Pfam" id="PF09931">
    <property type="entry name" value="Phage_phiJL001_Gp84_N"/>
    <property type="match status" value="1"/>
</dbReference>
<dbReference type="InterPro" id="IPR011928">
    <property type="entry name" value="Phage_phiJL001_Gp84"/>
</dbReference>
<proteinExistence type="predicted"/>
<reference evidence="2 3" key="1">
    <citation type="submission" date="2020-03" db="EMBL/GenBank/DDBJ databases">
        <title>Bacterial isolates of synthetic phycosphere.</title>
        <authorList>
            <person name="Fu H."/>
            <person name="Moran M.A."/>
        </authorList>
    </citation>
    <scope>NUCLEOTIDE SEQUENCE [LARGE SCALE GENOMIC DNA]</scope>
    <source>
        <strain evidence="2 3">HF1</strain>
    </source>
</reference>
<feature type="domain" description="Bacteriophage phiJL001 Gp84 C-terminal" evidence="1">
    <location>
        <begin position="189"/>
        <end position="269"/>
    </location>
</feature>
<organism evidence="2 3">
    <name type="scientific">Marivivens donghaensis</name>
    <dbReference type="NCBI Taxonomy" id="1699413"/>
    <lineage>
        <taxon>Bacteria</taxon>
        <taxon>Pseudomonadati</taxon>
        <taxon>Pseudomonadota</taxon>
        <taxon>Alphaproteobacteria</taxon>
        <taxon>Rhodobacterales</taxon>
        <taxon>Paracoccaceae</taxon>
        <taxon>Marivivens group</taxon>
        <taxon>Marivivens</taxon>
    </lineage>
</organism>
<dbReference type="RefSeq" id="WP_167638050.1">
    <property type="nucleotide sequence ID" value="NZ_JAATOP010000005.1"/>
</dbReference>
<dbReference type="InterPro" id="IPR018964">
    <property type="entry name" value="Phage_phiJL001_Gp84_C"/>
</dbReference>
<dbReference type="EMBL" id="JAATOP010000005">
    <property type="protein sequence ID" value="NIY72673.1"/>
    <property type="molecule type" value="Genomic_DNA"/>
</dbReference>
<evidence type="ECO:0000313" key="3">
    <source>
        <dbReference type="Proteomes" id="UP000709466"/>
    </source>
</evidence>
<dbReference type="NCBIfam" id="TIGR02218">
    <property type="entry name" value="phg_TIGR02218"/>
    <property type="match status" value="1"/>
</dbReference>
<keyword evidence="3" id="KW-1185">Reference proteome</keyword>
<sequence length="287" mass="31348">MTLSDHLKTGITTIARAWAVTRKDGLVLGFTDHDRDLRFDGITFRAGAGLTARALEQSTGLSVDNSEAIGTLSDAAITEEDIAAGRYDGAGVTFWHVNWADTSQRKRIFRGSIGEIRRAGPEFQAELRGLAEALNTPQGRVYQRDCSALLGDAQCLVDTADPAFSVTVTPTMITATELTFTGLDTYAPRWFEKGNLTVQQGPAKGLIGLIKADRFTGLGRTIELWEPIRTLGLHEVRLTAGCDKRMSTCRYKFANLKNYRGFPDIPGDDWLISSPLRAGNHNGGSLR</sequence>